<dbReference type="Pfam" id="PF01408">
    <property type="entry name" value="GFO_IDH_MocA"/>
    <property type="match status" value="1"/>
</dbReference>
<dbReference type="PANTHER" id="PTHR43377:SF1">
    <property type="entry name" value="BILIVERDIN REDUCTASE A"/>
    <property type="match status" value="1"/>
</dbReference>
<dbReference type="EMBL" id="MDEO01000031">
    <property type="protein sequence ID" value="OCX18938.1"/>
    <property type="molecule type" value="Genomic_DNA"/>
</dbReference>
<dbReference type="PANTHER" id="PTHR43377">
    <property type="entry name" value="BILIVERDIN REDUCTASE A"/>
    <property type="match status" value="1"/>
</dbReference>
<dbReference type="Gene3D" id="3.40.50.720">
    <property type="entry name" value="NAD(P)-binding Rossmann-like Domain"/>
    <property type="match status" value="1"/>
</dbReference>
<accession>A0A1C2DVX7</accession>
<dbReference type="InterPro" id="IPR051450">
    <property type="entry name" value="Gfo/Idh/MocA_Oxidoreductases"/>
</dbReference>
<dbReference type="GO" id="GO:0000166">
    <property type="term" value="F:nucleotide binding"/>
    <property type="evidence" value="ECO:0007669"/>
    <property type="project" value="InterPro"/>
</dbReference>
<reference evidence="2 3" key="1">
    <citation type="submission" date="2016-08" db="EMBL/GenBank/DDBJ databases">
        <title>Whole genome sequence of Mesorhizobium sp. strain UASWS1009 isolated from industrial sewage.</title>
        <authorList>
            <person name="Crovadore J."/>
            <person name="Calmin G."/>
            <person name="Chablais R."/>
            <person name="Cochard B."/>
            <person name="Lefort F."/>
        </authorList>
    </citation>
    <scope>NUCLEOTIDE SEQUENCE [LARGE SCALE GENOMIC DNA]</scope>
    <source>
        <strain evidence="2 3">UASWS1009</strain>
    </source>
</reference>
<proteinExistence type="predicted"/>
<organism evidence="2 3">
    <name type="scientific">Mesorhizobium hungaricum</name>
    <dbReference type="NCBI Taxonomy" id="1566387"/>
    <lineage>
        <taxon>Bacteria</taxon>
        <taxon>Pseudomonadati</taxon>
        <taxon>Pseudomonadota</taxon>
        <taxon>Alphaproteobacteria</taxon>
        <taxon>Hyphomicrobiales</taxon>
        <taxon>Phyllobacteriaceae</taxon>
        <taxon>Mesorhizobium</taxon>
    </lineage>
</organism>
<feature type="domain" description="Gfo/Idh/MocA-like oxidoreductase N-terminal" evidence="1">
    <location>
        <begin position="13"/>
        <end position="112"/>
    </location>
</feature>
<evidence type="ECO:0000313" key="3">
    <source>
        <dbReference type="Proteomes" id="UP000094412"/>
    </source>
</evidence>
<comment type="caution">
    <text evidence="2">The sequence shown here is derived from an EMBL/GenBank/DDBJ whole genome shotgun (WGS) entry which is preliminary data.</text>
</comment>
<evidence type="ECO:0000313" key="2">
    <source>
        <dbReference type="EMBL" id="OCX18938.1"/>
    </source>
</evidence>
<dbReference type="Gene3D" id="3.30.360.10">
    <property type="entry name" value="Dihydrodipicolinate Reductase, domain 2"/>
    <property type="match status" value="1"/>
</dbReference>
<sequence length="328" mass="35619">MGVRHASVLREVELPLGAISDINRETCNKVGQEYGVEEKHRYLSAIDMLKQVRPELVVIATTAPSHHDLVVTAAANGARKILCEKPMATSLAECENMISVCKAAGVDLAINHQMRFMEQYTIPMRMAASPELGGLGSVVVSAGNFGVAMNGTHYFEMFRLMTDENPAFVNAWFGDVDVPNPRGAQFKDASGSVRLQTPSGKRFFMDCSGDQGLGLHVTYNCRYGRISVDELDGSLEYVAREAEYRDLPTTRYGMPSTKVVQSITPADAVAPTLAVVKALLAGVNYPTGENGLQTMRTLIAAHLSNSRNGATIDLEKDTLPRDLILPLA</sequence>
<gene>
    <name evidence="2" type="ORF">QV13_12045</name>
</gene>
<keyword evidence="3" id="KW-1185">Reference proteome</keyword>
<dbReference type="InterPro" id="IPR036291">
    <property type="entry name" value="NAD(P)-bd_dom_sf"/>
</dbReference>
<dbReference type="AlphaFoldDB" id="A0A1C2DVX7"/>
<dbReference type="SUPFAM" id="SSF51735">
    <property type="entry name" value="NAD(P)-binding Rossmann-fold domains"/>
    <property type="match status" value="1"/>
</dbReference>
<name>A0A1C2DVX7_9HYPH</name>
<evidence type="ECO:0000259" key="1">
    <source>
        <dbReference type="Pfam" id="PF01408"/>
    </source>
</evidence>
<dbReference type="Proteomes" id="UP000094412">
    <property type="component" value="Unassembled WGS sequence"/>
</dbReference>
<dbReference type="InterPro" id="IPR000683">
    <property type="entry name" value="Gfo/Idh/MocA-like_OxRdtase_N"/>
</dbReference>
<dbReference type="STRING" id="1566387.QV13_12045"/>
<dbReference type="OrthoDB" id="9801953at2"/>
<protein>
    <recommendedName>
        <fullName evidence="1">Gfo/Idh/MocA-like oxidoreductase N-terminal domain-containing protein</fullName>
    </recommendedName>
</protein>